<accession>A0A8J3DQD6</accession>
<dbReference type="InterPro" id="IPR003140">
    <property type="entry name" value="PLipase/COase/thioEstase"/>
</dbReference>
<dbReference type="Gene3D" id="3.40.50.1820">
    <property type="entry name" value="alpha/beta hydrolase"/>
    <property type="match status" value="1"/>
</dbReference>
<keyword evidence="3" id="KW-1185">Reference proteome</keyword>
<dbReference type="SUPFAM" id="SSF53474">
    <property type="entry name" value="alpha/beta-Hydrolases"/>
    <property type="match status" value="1"/>
</dbReference>
<proteinExistence type="predicted"/>
<dbReference type="GO" id="GO:0016787">
    <property type="term" value="F:hydrolase activity"/>
    <property type="evidence" value="ECO:0007669"/>
    <property type="project" value="UniProtKB-KW"/>
</dbReference>
<dbReference type="Proteomes" id="UP000641137">
    <property type="component" value="Unassembled WGS sequence"/>
</dbReference>
<comment type="caution">
    <text evidence="2">The sequence shown here is derived from an EMBL/GenBank/DDBJ whole genome shotgun (WGS) entry which is preliminary data.</text>
</comment>
<gene>
    <name evidence="2" type="ORF">GCM10010136_19120</name>
</gene>
<dbReference type="RefSeq" id="WP_189489781.1">
    <property type="nucleotide sequence ID" value="NZ_BMZO01000006.1"/>
</dbReference>
<protein>
    <submittedName>
        <fullName evidence="2">Hydrolase</fullName>
    </submittedName>
</protein>
<feature type="domain" description="Phospholipase/carboxylesterase/thioesterase" evidence="1">
    <location>
        <begin position="17"/>
        <end position="204"/>
    </location>
</feature>
<keyword evidence="2" id="KW-0378">Hydrolase</keyword>
<dbReference type="AlphaFoldDB" id="A0A8J3DQD6"/>
<sequence>MNTTLSFTHRFVPASAEGEKPLLLLHGTGGDENDLLDLGRALAPHSALLSPRGRVLENGMPRFFKRLSEGVFDEADLLAQTKALAAFIAEAREAYALEAPLAVGFSNGANIAASLLMQAPNCLAGALLLRPMQPYRVRPQFRLNSTPILMLSGAFDPIVGKVNVDGLAEAFTEAGADLRYETLPTGHALSQMDLTIAKEWLSEHGRA</sequence>
<reference evidence="2" key="1">
    <citation type="journal article" date="2014" name="Int. J. Syst. Evol. Microbiol.">
        <title>Complete genome sequence of Corynebacterium casei LMG S-19264T (=DSM 44701T), isolated from a smear-ripened cheese.</title>
        <authorList>
            <consortium name="US DOE Joint Genome Institute (JGI-PGF)"/>
            <person name="Walter F."/>
            <person name="Albersmeier A."/>
            <person name="Kalinowski J."/>
            <person name="Ruckert C."/>
        </authorList>
    </citation>
    <scope>NUCLEOTIDE SEQUENCE</scope>
    <source>
        <strain evidence="2">KCTC 42097</strain>
    </source>
</reference>
<dbReference type="Pfam" id="PF02230">
    <property type="entry name" value="Abhydrolase_2"/>
    <property type="match status" value="1"/>
</dbReference>
<evidence type="ECO:0000313" key="2">
    <source>
        <dbReference type="EMBL" id="GHC71846.1"/>
    </source>
</evidence>
<dbReference type="EMBL" id="BMZO01000006">
    <property type="protein sequence ID" value="GHC71846.1"/>
    <property type="molecule type" value="Genomic_DNA"/>
</dbReference>
<dbReference type="InterPro" id="IPR029058">
    <property type="entry name" value="AB_hydrolase_fold"/>
</dbReference>
<evidence type="ECO:0000313" key="3">
    <source>
        <dbReference type="Proteomes" id="UP000641137"/>
    </source>
</evidence>
<organism evidence="2 3">
    <name type="scientific">Limoniibacter endophyticus</name>
    <dbReference type="NCBI Taxonomy" id="1565040"/>
    <lineage>
        <taxon>Bacteria</taxon>
        <taxon>Pseudomonadati</taxon>
        <taxon>Pseudomonadota</taxon>
        <taxon>Alphaproteobacteria</taxon>
        <taxon>Hyphomicrobiales</taxon>
        <taxon>Bartonellaceae</taxon>
        <taxon>Limoniibacter</taxon>
    </lineage>
</organism>
<evidence type="ECO:0000259" key="1">
    <source>
        <dbReference type="Pfam" id="PF02230"/>
    </source>
</evidence>
<name>A0A8J3DQD6_9HYPH</name>
<reference evidence="2" key="2">
    <citation type="submission" date="2020-09" db="EMBL/GenBank/DDBJ databases">
        <authorList>
            <person name="Sun Q."/>
            <person name="Kim S."/>
        </authorList>
    </citation>
    <scope>NUCLEOTIDE SEQUENCE</scope>
    <source>
        <strain evidence="2">KCTC 42097</strain>
    </source>
</reference>